<protein>
    <submittedName>
        <fullName evidence="1">Uncharacterized protein</fullName>
    </submittedName>
</protein>
<dbReference type="EMBL" id="JAQIZT010000003">
    <property type="protein sequence ID" value="KAJ7002805.1"/>
    <property type="molecule type" value="Genomic_DNA"/>
</dbReference>
<proteinExistence type="predicted"/>
<dbReference type="Proteomes" id="UP001164929">
    <property type="component" value="Chromosome 3"/>
</dbReference>
<reference evidence="1" key="1">
    <citation type="journal article" date="2023" name="Mol. Ecol. Resour.">
        <title>Chromosome-level genome assembly of a triploid poplar Populus alba 'Berolinensis'.</title>
        <authorList>
            <person name="Chen S."/>
            <person name="Yu Y."/>
            <person name="Wang X."/>
            <person name="Wang S."/>
            <person name="Zhang T."/>
            <person name="Zhou Y."/>
            <person name="He R."/>
            <person name="Meng N."/>
            <person name="Wang Y."/>
            <person name="Liu W."/>
            <person name="Liu Z."/>
            <person name="Liu J."/>
            <person name="Guo Q."/>
            <person name="Huang H."/>
            <person name="Sederoff R.R."/>
            <person name="Wang G."/>
            <person name="Qu G."/>
            <person name="Chen S."/>
        </authorList>
    </citation>
    <scope>NUCLEOTIDE SEQUENCE</scope>
    <source>
        <strain evidence="1">SC-2020</strain>
    </source>
</reference>
<name>A0AAD6R5K3_9ROSI</name>
<accession>A0AAD6R5K3</accession>
<evidence type="ECO:0000313" key="2">
    <source>
        <dbReference type="Proteomes" id="UP001164929"/>
    </source>
</evidence>
<sequence length="43" mass="4449">MTDVNSSSEPVKLEDLQTILSNIGVGGALCSNSAIDHILVCCT</sequence>
<organism evidence="1 2">
    <name type="scientific">Populus alba x Populus x berolinensis</name>
    <dbReference type="NCBI Taxonomy" id="444605"/>
    <lineage>
        <taxon>Eukaryota</taxon>
        <taxon>Viridiplantae</taxon>
        <taxon>Streptophyta</taxon>
        <taxon>Embryophyta</taxon>
        <taxon>Tracheophyta</taxon>
        <taxon>Spermatophyta</taxon>
        <taxon>Magnoliopsida</taxon>
        <taxon>eudicotyledons</taxon>
        <taxon>Gunneridae</taxon>
        <taxon>Pentapetalae</taxon>
        <taxon>rosids</taxon>
        <taxon>fabids</taxon>
        <taxon>Malpighiales</taxon>
        <taxon>Salicaceae</taxon>
        <taxon>Saliceae</taxon>
        <taxon>Populus</taxon>
    </lineage>
</organism>
<gene>
    <name evidence="1" type="ORF">NC653_008120</name>
</gene>
<evidence type="ECO:0000313" key="1">
    <source>
        <dbReference type="EMBL" id="KAJ7002805.1"/>
    </source>
</evidence>
<comment type="caution">
    <text evidence="1">The sequence shown here is derived from an EMBL/GenBank/DDBJ whole genome shotgun (WGS) entry which is preliminary data.</text>
</comment>
<dbReference type="AlphaFoldDB" id="A0AAD6R5K3"/>
<keyword evidence="2" id="KW-1185">Reference proteome</keyword>